<dbReference type="InterPro" id="IPR027839">
    <property type="entry name" value="DUF4432"/>
</dbReference>
<protein>
    <recommendedName>
        <fullName evidence="4">DUF4432 domain-containing protein</fullName>
    </recommendedName>
</protein>
<reference evidence="2 3" key="1">
    <citation type="submission" date="2019-02" db="EMBL/GenBank/DDBJ databases">
        <title>Deep-cultivation of Planctomycetes and their phenomic and genomic characterization uncovers novel biology.</title>
        <authorList>
            <person name="Wiegand S."/>
            <person name="Jogler M."/>
            <person name="Boedeker C."/>
            <person name="Pinto D."/>
            <person name="Vollmers J."/>
            <person name="Rivas-Marin E."/>
            <person name="Kohn T."/>
            <person name="Peeters S.H."/>
            <person name="Heuer A."/>
            <person name="Rast P."/>
            <person name="Oberbeckmann S."/>
            <person name="Bunk B."/>
            <person name="Jeske O."/>
            <person name="Meyerdierks A."/>
            <person name="Storesund J.E."/>
            <person name="Kallscheuer N."/>
            <person name="Luecker S."/>
            <person name="Lage O.M."/>
            <person name="Pohl T."/>
            <person name="Merkel B.J."/>
            <person name="Hornburger P."/>
            <person name="Mueller R.-W."/>
            <person name="Bruemmer F."/>
            <person name="Labrenz M."/>
            <person name="Spormann A.M."/>
            <person name="Op den Camp H."/>
            <person name="Overmann J."/>
            <person name="Amann R."/>
            <person name="Jetten M.S.M."/>
            <person name="Mascher T."/>
            <person name="Medema M.H."/>
            <person name="Devos D.P."/>
            <person name="Kaster A.-K."/>
            <person name="Ovreas L."/>
            <person name="Rohde M."/>
            <person name="Galperin M.Y."/>
            <person name="Jogler C."/>
        </authorList>
    </citation>
    <scope>NUCLEOTIDE SEQUENCE [LARGE SCALE GENOMIC DNA]</scope>
    <source>
        <strain evidence="2 3">I41</strain>
    </source>
</reference>
<dbReference type="EMBL" id="CP036339">
    <property type="protein sequence ID" value="QDT72048.1"/>
    <property type="molecule type" value="Genomic_DNA"/>
</dbReference>
<evidence type="ECO:0000313" key="2">
    <source>
        <dbReference type="EMBL" id="QDT72048.1"/>
    </source>
</evidence>
<dbReference type="InterPro" id="IPR014718">
    <property type="entry name" value="GH-type_carb-bd"/>
</dbReference>
<dbReference type="Proteomes" id="UP000317909">
    <property type="component" value="Chromosome"/>
</dbReference>
<dbReference type="RefSeq" id="WP_145431652.1">
    <property type="nucleotide sequence ID" value="NZ_CP036339.1"/>
</dbReference>
<evidence type="ECO:0000313" key="3">
    <source>
        <dbReference type="Proteomes" id="UP000317909"/>
    </source>
</evidence>
<dbReference type="KEGG" id="llh:I41_12140"/>
<keyword evidence="1" id="KW-0732">Signal</keyword>
<proteinExistence type="predicted"/>
<dbReference type="Gene3D" id="2.70.98.10">
    <property type="match status" value="1"/>
</dbReference>
<dbReference type="Pfam" id="PF14486">
    <property type="entry name" value="DUF4432"/>
    <property type="match status" value="1"/>
</dbReference>
<organism evidence="2 3">
    <name type="scientific">Lacipirellula limnantheis</name>
    <dbReference type="NCBI Taxonomy" id="2528024"/>
    <lineage>
        <taxon>Bacteria</taxon>
        <taxon>Pseudomonadati</taxon>
        <taxon>Planctomycetota</taxon>
        <taxon>Planctomycetia</taxon>
        <taxon>Pirellulales</taxon>
        <taxon>Lacipirellulaceae</taxon>
        <taxon>Lacipirellula</taxon>
    </lineage>
</organism>
<sequence length="422" mass="45715" precursor="true">MRSLLCALLLLAALPARAQGPLEFVLIDADANVNVGEFAKSGEDFSPLKTEPWKIEKRTLHGGKQEGSELIVVNNGKLEFGVSPTRGMSVVFLKSIEGEGFPLGWKSPVKEVVHPQFVDLESRGGLGWLDGFGEWMCRCGVEFAGHPGKDEFTTNTGEKGELTLTLHGKIGNTPASRVTFAVDEAPPHRLRVRGSVFERSFHGPKLRLDTEISTVPGSQSVEIADRVTNVGGGAQEFQLIYHTNYGSPVLEKGARIFGAFESLQPMNDHAATGVNDWSMCEGPTRDFVEQVYLAKAAGDGAGATSILLQNAAGTKGASIEWNVKQLPYVTVWKNFAAAEDGYVTGLEPGTGFPFNRWVERHFNRVPKLKPGESRDFALSFHVLADKAAVGQARERIEALQRGTKLSITPTAPVAPAFGDKKD</sequence>
<dbReference type="CDD" id="cd09023">
    <property type="entry name" value="Aldose_epim_Ec_c4013"/>
    <property type="match status" value="1"/>
</dbReference>
<dbReference type="AlphaFoldDB" id="A0A517TUL1"/>
<evidence type="ECO:0000256" key="1">
    <source>
        <dbReference type="SAM" id="SignalP"/>
    </source>
</evidence>
<name>A0A517TUL1_9BACT</name>
<gene>
    <name evidence="2" type="ORF">I41_12140</name>
</gene>
<keyword evidence="3" id="KW-1185">Reference proteome</keyword>
<dbReference type="GO" id="GO:0030246">
    <property type="term" value="F:carbohydrate binding"/>
    <property type="evidence" value="ECO:0007669"/>
    <property type="project" value="InterPro"/>
</dbReference>
<accession>A0A517TUL1</accession>
<evidence type="ECO:0008006" key="4">
    <source>
        <dbReference type="Google" id="ProtNLM"/>
    </source>
</evidence>
<feature type="signal peptide" evidence="1">
    <location>
        <begin position="1"/>
        <end position="18"/>
    </location>
</feature>
<dbReference type="OrthoDB" id="6183686at2"/>
<feature type="chain" id="PRO_5022239157" description="DUF4432 domain-containing protein" evidence="1">
    <location>
        <begin position="19"/>
        <end position="422"/>
    </location>
</feature>